<dbReference type="STRING" id="1324957.K933_06982"/>
<dbReference type="Gene3D" id="3.40.50.150">
    <property type="entry name" value="Vaccinia Virus protein VP39"/>
    <property type="match status" value="1"/>
</dbReference>
<evidence type="ECO:0000259" key="2">
    <source>
        <dbReference type="Pfam" id="PF08241"/>
    </source>
</evidence>
<keyword evidence="3" id="KW-0489">Methyltransferase</keyword>
<name>V4HDU2_9EURY</name>
<reference evidence="3 4" key="1">
    <citation type="journal article" date="2013" name="Genome Announc.">
        <title>Draft Genome Sequence of 'Candidatus Halobonum tyrrellensis' Strain G22, Isolated from the Hypersaline Waters of Lake Tyrrell, Australia.</title>
        <authorList>
            <person name="Ugalde J.A."/>
            <person name="Narasingarao P."/>
            <person name="Kuo S."/>
            <person name="Podell S."/>
            <person name="Allen E.E."/>
        </authorList>
    </citation>
    <scope>NUCLEOTIDE SEQUENCE [LARGE SCALE GENOMIC DNA]</scope>
    <source>
        <strain evidence="3 4">G22</strain>
    </source>
</reference>
<keyword evidence="3" id="KW-0808">Transferase</keyword>
<dbReference type="InterPro" id="IPR013216">
    <property type="entry name" value="Methyltransf_11"/>
</dbReference>
<dbReference type="GO" id="GO:0008757">
    <property type="term" value="F:S-adenosylmethionine-dependent methyltransferase activity"/>
    <property type="evidence" value="ECO:0007669"/>
    <property type="project" value="InterPro"/>
</dbReference>
<protein>
    <submittedName>
        <fullName evidence="3">Methylase</fullName>
    </submittedName>
</protein>
<feature type="compositionally biased region" description="Basic and acidic residues" evidence="1">
    <location>
        <begin position="196"/>
        <end position="212"/>
    </location>
</feature>
<dbReference type="EMBL" id="ASGZ01000023">
    <property type="protein sequence ID" value="ESP88820.1"/>
    <property type="molecule type" value="Genomic_DNA"/>
</dbReference>
<evidence type="ECO:0000313" key="4">
    <source>
        <dbReference type="Proteomes" id="UP000017840"/>
    </source>
</evidence>
<evidence type="ECO:0000256" key="1">
    <source>
        <dbReference type="SAM" id="MobiDB-lite"/>
    </source>
</evidence>
<accession>V4HDU2</accession>
<dbReference type="CDD" id="cd02440">
    <property type="entry name" value="AdoMet_MTases"/>
    <property type="match status" value="1"/>
</dbReference>
<dbReference type="Pfam" id="PF08241">
    <property type="entry name" value="Methyltransf_11"/>
    <property type="match status" value="1"/>
</dbReference>
<gene>
    <name evidence="3" type="ORF">K933_06982</name>
</gene>
<feature type="region of interest" description="Disordered" evidence="1">
    <location>
        <begin position="188"/>
        <end position="212"/>
    </location>
</feature>
<comment type="caution">
    <text evidence="3">The sequence shown here is derived from an EMBL/GenBank/DDBJ whole genome shotgun (WGS) entry which is preliminary data.</text>
</comment>
<dbReference type="RefSeq" id="WP_023393983.1">
    <property type="nucleotide sequence ID" value="NZ_ASGZ01000023.1"/>
</dbReference>
<organism evidence="3 4">
    <name type="scientific">Candidatus Halobonum tyrrellensis G22</name>
    <dbReference type="NCBI Taxonomy" id="1324957"/>
    <lineage>
        <taxon>Archaea</taxon>
        <taxon>Methanobacteriati</taxon>
        <taxon>Methanobacteriota</taxon>
        <taxon>Stenosarchaea group</taxon>
        <taxon>Halobacteria</taxon>
        <taxon>Halobacteriales</taxon>
        <taxon>Haloferacaceae</taxon>
        <taxon>Candidatus Halobonum</taxon>
    </lineage>
</organism>
<dbReference type="GO" id="GO:0032259">
    <property type="term" value="P:methylation"/>
    <property type="evidence" value="ECO:0007669"/>
    <property type="project" value="UniProtKB-KW"/>
</dbReference>
<feature type="domain" description="Methyltransferase type 11" evidence="2">
    <location>
        <begin position="44"/>
        <end position="133"/>
    </location>
</feature>
<dbReference type="AlphaFoldDB" id="V4HDU2"/>
<evidence type="ECO:0000313" key="3">
    <source>
        <dbReference type="EMBL" id="ESP88820.1"/>
    </source>
</evidence>
<dbReference type="SUPFAM" id="SSF53335">
    <property type="entry name" value="S-adenosyl-L-methionine-dependent methyltransferases"/>
    <property type="match status" value="1"/>
</dbReference>
<sequence>MHGRGDVRFFDAVASLYDAAMPSVRPADLHAGLAFAHRPIERILDVGGGTGRAARALEGRGGEVTVVDASRGMLARAAAAGHPVVRGDAGRLPVRDGGVDAVVVADALHHFPDPRGALAECARALAPGGVVVVREFDPRTRRGRALATVERVARMGSRFLPPDDLTRALDEAGLRGRVVDPGFGYTVVGVNPTDGSRSEPRRGSAAEENPGR</sequence>
<proteinExistence type="predicted"/>
<dbReference type="Proteomes" id="UP000017840">
    <property type="component" value="Unassembled WGS sequence"/>
</dbReference>
<dbReference type="PANTHER" id="PTHR43591">
    <property type="entry name" value="METHYLTRANSFERASE"/>
    <property type="match status" value="1"/>
</dbReference>
<dbReference type="InterPro" id="IPR029063">
    <property type="entry name" value="SAM-dependent_MTases_sf"/>
</dbReference>
<dbReference type="PANTHER" id="PTHR43591:SF97">
    <property type="entry name" value="CLASS I SAM-DEPENDENT METHYLTRANSFERASE"/>
    <property type="match status" value="1"/>
</dbReference>
<keyword evidence="4" id="KW-1185">Reference proteome</keyword>
<dbReference type="OrthoDB" id="1018at2157"/>
<dbReference type="eggNOG" id="arCOG01773">
    <property type="taxonomic scope" value="Archaea"/>
</dbReference>